<organism evidence="2 6">
    <name type="scientific">Didymodactylos carnosus</name>
    <dbReference type="NCBI Taxonomy" id="1234261"/>
    <lineage>
        <taxon>Eukaryota</taxon>
        <taxon>Metazoa</taxon>
        <taxon>Spiralia</taxon>
        <taxon>Gnathifera</taxon>
        <taxon>Rotifera</taxon>
        <taxon>Eurotatoria</taxon>
        <taxon>Bdelloidea</taxon>
        <taxon>Philodinida</taxon>
        <taxon>Philodinidae</taxon>
        <taxon>Didymodactylos</taxon>
    </lineage>
</organism>
<dbReference type="EMBL" id="CAJNOK010068919">
    <property type="protein sequence ID" value="CAF1658142.1"/>
    <property type="molecule type" value="Genomic_DNA"/>
</dbReference>
<comment type="caution">
    <text evidence="2">The sequence shown here is derived from an EMBL/GenBank/DDBJ whole genome shotgun (WGS) entry which is preliminary data.</text>
</comment>
<gene>
    <name evidence="2" type="ORF">GPM918_LOCUS40962</name>
    <name evidence="3" type="ORF">OVA965_LOCUS45159</name>
    <name evidence="4" type="ORF">SRO942_LOCUS41956</name>
    <name evidence="5" type="ORF">TMI583_LOCUS48409</name>
</gene>
<dbReference type="AlphaFoldDB" id="A0A815Z2K0"/>
<name>A0A815Z2K0_9BILA</name>
<feature type="region of interest" description="Disordered" evidence="1">
    <location>
        <begin position="39"/>
        <end position="87"/>
    </location>
</feature>
<protein>
    <submittedName>
        <fullName evidence="2">Uncharacterized protein</fullName>
    </submittedName>
</protein>
<evidence type="ECO:0000313" key="4">
    <source>
        <dbReference type="EMBL" id="CAF4445799.1"/>
    </source>
</evidence>
<proteinExistence type="predicted"/>
<feature type="region of interest" description="Disordered" evidence="1">
    <location>
        <begin position="1"/>
        <end position="27"/>
    </location>
</feature>
<evidence type="ECO:0000313" key="3">
    <source>
        <dbReference type="EMBL" id="CAF1658142.1"/>
    </source>
</evidence>
<dbReference type="Proteomes" id="UP000682733">
    <property type="component" value="Unassembled WGS sequence"/>
</dbReference>
<feature type="compositionally biased region" description="Basic residues" evidence="1">
    <location>
        <begin position="15"/>
        <end position="25"/>
    </location>
</feature>
<dbReference type="Proteomes" id="UP000681722">
    <property type="component" value="Unassembled WGS sequence"/>
</dbReference>
<evidence type="ECO:0000256" key="1">
    <source>
        <dbReference type="SAM" id="MobiDB-lite"/>
    </source>
</evidence>
<dbReference type="EMBL" id="CAJOBA010098773">
    <property type="protein sequence ID" value="CAF4512740.1"/>
    <property type="molecule type" value="Genomic_DNA"/>
</dbReference>
<feature type="compositionally biased region" description="Polar residues" evidence="1">
    <location>
        <begin position="1"/>
        <end position="12"/>
    </location>
</feature>
<evidence type="ECO:0000313" key="6">
    <source>
        <dbReference type="Proteomes" id="UP000663829"/>
    </source>
</evidence>
<dbReference type="Proteomes" id="UP000663829">
    <property type="component" value="Unassembled WGS sequence"/>
</dbReference>
<reference evidence="2" key="1">
    <citation type="submission" date="2021-02" db="EMBL/GenBank/DDBJ databases">
        <authorList>
            <person name="Nowell W R."/>
        </authorList>
    </citation>
    <scope>NUCLEOTIDE SEQUENCE</scope>
</reference>
<evidence type="ECO:0000313" key="2">
    <source>
        <dbReference type="EMBL" id="CAF1579190.1"/>
    </source>
</evidence>
<sequence>MNPESTTLTAVSHQRPYRHPNHSSRHLQQLGIGRSVERQQSFIPGSHHKLLKSSEIPRKSTTKQSVMDQTKQTSSSFQRRSESRKVI</sequence>
<keyword evidence="6" id="KW-1185">Reference proteome</keyword>
<evidence type="ECO:0000313" key="5">
    <source>
        <dbReference type="EMBL" id="CAF4512740.1"/>
    </source>
</evidence>
<accession>A0A815Z2K0</accession>
<dbReference type="EMBL" id="CAJNOQ010031287">
    <property type="protein sequence ID" value="CAF1579190.1"/>
    <property type="molecule type" value="Genomic_DNA"/>
</dbReference>
<feature type="compositionally biased region" description="Polar residues" evidence="1">
    <location>
        <begin position="62"/>
        <end position="78"/>
    </location>
</feature>
<dbReference type="EMBL" id="CAJOBC010097212">
    <property type="protein sequence ID" value="CAF4445799.1"/>
    <property type="molecule type" value="Genomic_DNA"/>
</dbReference>
<dbReference type="Proteomes" id="UP000677228">
    <property type="component" value="Unassembled WGS sequence"/>
</dbReference>